<sequence>VRDDTYTMVQTLQKDAMSPTGQAERKAVERCLHQTESWMCRFGALTTLVGSMI</sequence>
<gene>
    <name evidence="1" type="ORF">PECUL_23A058159</name>
</gene>
<evidence type="ECO:0000313" key="1">
    <source>
        <dbReference type="EMBL" id="CAH2226254.1"/>
    </source>
</evidence>
<protein>
    <submittedName>
        <fullName evidence="1">Uncharacterized protein</fullName>
    </submittedName>
</protein>
<keyword evidence="2" id="KW-1185">Reference proteome</keyword>
<name>A0AAD1VPU6_PELCU</name>
<dbReference type="Proteomes" id="UP001295444">
    <property type="component" value="Chromosome 01"/>
</dbReference>
<feature type="non-terminal residue" evidence="1">
    <location>
        <position position="53"/>
    </location>
</feature>
<evidence type="ECO:0000313" key="2">
    <source>
        <dbReference type="Proteomes" id="UP001295444"/>
    </source>
</evidence>
<proteinExistence type="predicted"/>
<accession>A0AAD1VPU6</accession>
<feature type="non-terminal residue" evidence="1">
    <location>
        <position position="1"/>
    </location>
</feature>
<organism evidence="1 2">
    <name type="scientific">Pelobates cultripes</name>
    <name type="common">Western spadefoot toad</name>
    <dbReference type="NCBI Taxonomy" id="61616"/>
    <lineage>
        <taxon>Eukaryota</taxon>
        <taxon>Metazoa</taxon>
        <taxon>Chordata</taxon>
        <taxon>Craniata</taxon>
        <taxon>Vertebrata</taxon>
        <taxon>Euteleostomi</taxon>
        <taxon>Amphibia</taxon>
        <taxon>Batrachia</taxon>
        <taxon>Anura</taxon>
        <taxon>Pelobatoidea</taxon>
        <taxon>Pelobatidae</taxon>
        <taxon>Pelobates</taxon>
    </lineage>
</organism>
<dbReference type="EMBL" id="OW240912">
    <property type="protein sequence ID" value="CAH2226254.1"/>
    <property type="molecule type" value="Genomic_DNA"/>
</dbReference>
<dbReference type="AlphaFoldDB" id="A0AAD1VPU6"/>
<reference evidence="1" key="1">
    <citation type="submission" date="2022-03" db="EMBL/GenBank/DDBJ databases">
        <authorList>
            <person name="Alioto T."/>
            <person name="Alioto T."/>
            <person name="Gomez Garrido J."/>
        </authorList>
    </citation>
    <scope>NUCLEOTIDE SEQUENCE</scope>
</reference>